<dbReference type="SUPFAM" id="SSF48452">
    <property type="entry name" value="TPR-like"/>
    <property type="match status" value="1"/>
</dbReference>
<dbReference type="Pfam" id="PF07980">
    <property type="entry name" value="SusD_RagB"/>
    <property type="match status" value="1"/>
</dbReference>
<keyword evidence="3 6" id="KW-0732">Signal</keyword>
<comment type="similarity">
    <text evidence="2">Belongs to the SusD family.</text>
</comment>
<evidence type="ECO:0000256" key="3">
    <source>
        <dbReference type="ARBA" id="ARBA00022729"/>
    </source>
</evidence>
<dbReference type="RefSeq" id="WP_118449135.1">
    <property type="nucleotide sequence ID" value="NZ_CABJDM010000004.1"/>
</dbReference>
<dbReference type="AlphaFoldDB" id="A0A415QM90"/>
<feature type="domain" description="SusD-like N-terminal" evidence="8">
    <location>
        <begin position="22"/>
        <end position="226"/>
    </location>
</feature>
<keyword evidence="4" id="KW-0472">Membrane</keyword>
<proteinExistence type="inferred from homology"/>
<evidence type="ECO:0000256" key="6">
    <source>
        <dbReference type="SAM" id="SignalP"/>
    </source>
</evidence>
<sequence length="463" mass="52682">MKRFKLTILSFVGLLVTGACSDFLEEKSQDEVIPSTVTDYSEILLAYSNPGGYNMLSVLDDDIEINDLQYNNNENSIVKQHGGVFTWQPDMWEWENGIKDSYESTYTQIMGVNAVLDGVDDVEGSVEEKEVVKAQALGLRAYYYFMLVNLYGEPYNYNKKALGVPLKLTSALLENGITRNTVEEVYTRIVMDLEQASALFGKYSKRRGDFRINGTATDILLSRVYLYMEEWDRAIEAANRAIKTAEGLTDYTTVEAGNQFYMTTYELSEVEWLFDMSITNFPFVSSGDLLSKYTSGDKRETLWFDANGSISKRAQKSGWGPNRTIRISEAYLNRAEALVLSQNANIGEALADLNELRRHRIVGYQDISISDATILLGEIRVERRLELCFDGHRWFDLRRYGMPSISHDYKLKKNDAWVTYVLKEKDPLYTLPIPRAVILNNVKLEQNPSANAPERIGVPKSNL</sequence>
<evidence type="ECO:0000313" key="10">
    <source>
        <dbReference type="Proteomes" id="UP000286038"/>
    </source>
</evidence>
<evidence type="ECO:0000256" key="4">
    <source>
        <dbReference type="ARBA" id="ARBA00023136"/>
    </source>
</evidence>
<organism evidence="9 10">
    <name type="scientific">Butyricimonas virosa</name>
    <dbReference type="NCBI Taxonomy" id="544645"/>
    <lineage>
        <taxon>Bacteria</taxon>
        <taxon>Pseudomonadati</taxon>
        <taxon>Bacteroidota</taxon>
        <taxon>Bacteroidia</taxon>
        <taxon>Bacteroidales</taxon>
        <taxon>Odoribacteraceae</taxon>
        <taxon>Butyricimonas</taxon>
    </lineage>
</organism>
<keyword evidence="5" id="KW-0998">Cell outer membrane</keyword>
<feature type="signal peptide" evidence="6">
    <location>
        <begin position="1"/>
        <end position="21"/>
    </location>
</feature>
<dbReference type="EMBL" id="QRPV01000004">
    <property type="protein sequence ID" value="RHM45269.1"/>
    <property type="molecule type" value="Genomic_DNA"/>
</dbReference>
<dbReference type="InterPro" id="IPR011990">
    <property type="entry name" value="TPR-like_helical_dom_sf"/>
</dbReference>
<evidence type="ECO:0000259" key="8">
    <source>
        <dbReference type="Pfam" id="PF14322"/>
    </source>
</evidence>
<feature type="domain" description="RagB/SusD" evidence="7">
    <location>
        <begin position="320"/>
        <end position="448"/>
    </location>
</feature>
<evidence type="ECO:0000259" key="7">
    <source>
        <dbReference type="Pfam" id="PF07980"/>
    </source>
</evidence>
<evidence type="ECO:0000256" key="1">
    <source>
        <dbReference type="ARBA" id="ARBA00004442"/>
    </source>
</evidence>
<evidence type="ECO:0000256" key="2">
    <source>
        <dbReference type="ARBA" id="ARBA00006275"/>
    </source>
</evidence>
<name>A0A415QM90_9BACT</name>
<dbReference type="InterPro" id="IPR033985">
    <property type="entry name" value="SusD-like_N"/>
</dbReference>
<comment type="subcellular location">
    <subcellularLocation>
        <location evidence="1">Cell outer membrane</location>
    </subcellularLocation>
</comment>
<dbReference type="GO" id="GO:0009279">
    <property type="term" value="C:cell outer membrane"/>
    <property type="evidence" value="ECO:0007669"/>
    <property type="project" value="UniProtKB-SubCell"/>
</dbReference>
<gene>
    <name evidence="9" type="ORF">DWZ68_04870</name>
</gene>
<comment type="caution">
    <text evidence="9">The sequence shown here is derived from an EMBL/GenBank/DDBJ whole genome shotgun (WGS) entry which is preliminary data.</text>
</comment>
<dbReference type="Proteomes" id="UP000286038">
    <property type="component" value="Unassembled WGS sequence"/>
</dbReference>
<evidence type="ECO:0000313" key="9">
    <source>
        <dbReference type="EMBL" id="RHM45269.1"/>
    </source>
</evidence>
<protein>
    <submittedName>
        <fullName evidence="9">RagB/SusD family nutrient uptake outer membrane protein</fullName>
    </submittedName>
</protein>
<dbReference type="Pfam" id="PF14322">
    <property type="entry name" value="SusD-like_3"/>
    <property type="match status" value="1"/>
</dbReference>
<dbReference type="PROSITE" id="PS51257">
    <property type="entry name" value="PROKAR_LIPOPROTEIN"/>
    <property type="match status" value="1"/>
</dbReference>
<accession>A0A415QM90</accession>
<evidence type="ECO:0000256" key="5">
    <source>
        <dbReference type="ARBA" id="ARBA00023237"/>
    </source>
</evidence>
<dbReference type="CDD" id="cd08977">
    <property type="entry name" value="SusD"/>
    <property type="match status" value="1"/>
</dbReference>
<dbReference type="Gene3D" id="1.25.40.390">
    <property type="match status" value="2"/>
</dbReference>
<dbReference type="InterPro" id="IPR012944">
    <property type="entry name" value="SusD_RagB_dom"/>
</dbReference>
<feature type="chain" id="PRO_5019364974" evidence="6">
    <location>
        <begin position="22"/>
        <end position="463"/>
    </location>
</feature>
<reference evidence="9 10" key="1">
    <citation type="submission" date="2018-08" db="EMBL/GenBank/DDBJ databases">
        <title>A genome reference for cultivated species of the human gut microbiota.</title>
        <authorList>
            <person name="Zou Y."/>
            <person name="Xue W."/>
            <person name="Luo G."/>
        </authorList>
    </citation>
    <scope>NUCLEOTIDE SEQUENCE [LARGE SCALE GENOMIC DNA]</scope>
    <source>
        <strain evidence="9 10">AF34-33</strain>
    </source>
</reference>